<keyword evidence="2" id="KW-1185">Reference proteome</keyword>
<reference evidence="1" key="2">
    <citation type="submission" date="2023-06" db="EMBL/GenBank/DDBJ databases">
        <authorList>
            <consortium name="Lawrence Berkeley National Laboratory"/>
            <person name="Haridas S."/>
            <person name="Hensen N."/>
            <person name="Bonometti L."/>
            <person name="Westerberg I."/>
            <person name="Brannstrom I.O."/>
            <person name="Guillou S."/>
            <person name="Cros-Aarteil S."/>
            <person name="Calhoun S."/>
            <person name="Kuo A."/>
            <person name="Mondo S."/>
            <person name="Pangilinan J."/>
            <person name="Riley R."/>
            <person name="Labutti K."/>
            <person name="Andreopoulos B."/>
            <person name="Lipzen A."/>
            <person name="Chen C."/>
            <person name="Yanf M."/>
            <person name="Daum C."/>
            <person name="Ng V."/>
            <person name="Clum A."/>
            <person name="Steindorff A."/>
            <person name="Ohm R."/>
            <person name="Martin F."/>
            <person name="Silar P."/>
            <person name="Natvig D."/>
            <person name="Lalanne C."/>
            <person name="Gautier V."/>
            <person name="Ament-Velasquez S.L."/>
            <person name="Kruys A."/>
            <person name="Hutchinson M.I."/>
            <person name="Powell A.J."/>
            <person name="Barry K."/>
            <person name="Miller A.N."/>
            <person name="Grigoriev I.V."/>
            <person name="Debuchy R."/>
            <person name="Gladieux P."/>
            <person name="Thoren M.H."/>
            <person name="Johannesson H."/>
        </authorList>
    </citation>
    <scope>NUCLEOTIDE SEQUENCE</scope>
    <source>
        <strain evidence="1">CBS 955.72</strain>
    </source>
</reference>
<protein>
    <submittedName>
        <fullName evidence="1">Uncharacterized protein</fullName>
    </submittedName>
</protein>
<proteinExistence type="predicted"/>
<dbReference type="EMBL" id="JAUIQD010000006">
    <property type="protein sequence ID" value="KAK3346723.1"/>
    <property type="molecule type" value="Genomic_DNA"/>
</dbReference>
<name>A0AAJ0HBV3_9PEZI</name>
<comment type="caution">
    <text evidence="1">The sequence shown here is derived from an EMBL/GenBank/DDBJ whole genome shotgun (WGS) entry which is preliminary data.</text>
</comment>
<reference evidence="1" key="1">
    <citation type="journal article" date="2023" name="Mol. Phylogenet. Evol.">
        <title>Genome-scale phylogeny and comparative genomics of the fungal order Sordariales.</title>
        <authorList>
            <person name="Hensen N."/>
            <person name="Bonometti L."/>
            <person name="Westerberg I."/>
            <person name="Brannstrom I.O."/>
            <person name="Guillou S."/>
            <person name="Cros-Aarteil S."/>
            <person name="Calhoun S."/>
            <person name="Haridas S."/>
            <person name="Kuo A."/>
            <person name="Mondo S."/>
            <person name="Pangilinan J."/>
            <person name="Riley R."/>
            <person name="LaButti K."/>
            <person name="Andreopoulos B."/>
            <person name="Lipzen A."/>
            <person name="Chen C."/>
            <person name="Yan M."/>
            <person name="Daum C."/>
            <person name="Ng V."/>
            <person name="Clum A."/>
            <person name="Steindorff A."/>
            <person name="Ohm R.A."/>
            <person name="Martin F."/>
            <person name="Silar P."/>
            <person name="Natvig D.O."/>
            <person name="Lalanne C."/>
            <person name="Gautier V."/>
            <person name="Ament-Velasquez S.L."/>
            <person name="Kruys A."/>
            <person name="Hutchinson M.I."/>
            <person name="Powell A.J."/>
            <person name="Barry K."/>
            <person name="Miller A.N."/>
            <person name="Grigoriev I.V."/>
            <person name="Debuchy R."/>
            <person name="Gladieux P."/>
            <person name="Hiltunen Thoren M."/>
            <person name="Johannesson H."/>
        </authorList>
    </citation>
    <scope>NUCLEOTIDE SEQUENCE</scope>
    <source>
        <strain evidence="1">CBS 955.72</strain>
    </source>
</reference>
<accession>A0AAJ0HBV3</accession>
<evidence type="ECO:0000313" key="2">
    <source>
        <dbReference type="Proteomes" id="UP001275084"/>
    </source>
</evidence>
<dbReference type="Proteomes" id="UP001275084">
    <property type="component" value="Unassembled WGS sequence"/>
</dbReference>
<gene>
    <name evidence="1" type="ORF">B0T25DRAFT_286408</name>
</gene>
<organism evidence="1 2">
    <name type="scientific">Lasiosphaeria hispida</name>
    <dbReference type="NCBI Taxonomy" id="260671"/>
    <lineage>
        <taxon>Eukaryota</taxon>
        <taxon>Fungi</taxon>
        <taxon>Dikarya</taxon>
        <taxon>Ascomycota</taxon>
        <taxon>Pezizomycotina</taxon>
        <taxon>Sordariomycetes</taxon>
        <taxon>Sordariomycetidae</taxon>
        <taxon>Sordariales</taxon>
        <taxon>Lasiosphaeriaceae</taxon>
        <taxon>Lasiosphaeria</taxon>
    </lineage>
</organism>
<evidence type="ECO:0000313" key="1">
    <source>
        <dbReference type="EMBL" id="KAK3346723.1"/>
    </source>
</evidence>
<dbReference type="AlphaFoldDB" id="A0AAJ0HBV3"/>
<sequence length="102" mass="12060">MKKFFFGFFLFSFHRIPWANIIFAHYILELISRKSSVLTVALGRKNATLLCYITTRQPVSSFVFVLRFALDCRRNLRMRLIWGYIWLGVETHGQALDEATWP</sequence>